<reference evidence="9 10" key="1">
    <citation type="submission" date="2023-10" db="EMBL/GenBank/DDBJ databases">
        <title>Glaciecola aquimarina strain GGW-M5 nov., isolated from a coastal seawater.</title>
        <authorList>
            <person name="Bayburt H."/>
            <person name="Kim J.M."/>
            <person name="Choi B.J."/>
            <person name="Jeon C.O."/>
        </authorList>
    </citation>
    <scope>NUCLEOTIDE SEQUENCE [LARGE SCALE GENOMIC DNA]</scope>
    <source>
        <strain evidence="9 10">KCTC 32108</strain>
    </source>
</reference>
<evidence type="ECO:0000256" key="3">
    <source>
        <dbReference type="ARBA" id="ARBA00023002"/>
    </source>
</evidence>
<dbReference type="GO" id="GO:0004735">
    <property type="term" value="F:pyrroline-5-carboxylate reductase activity"/>
    <property type="evidence" value="ECO:0007669"/>
    <property type="project" value="UniProtKB-EC"/>
</dbReference>
<dbReference type="SUPFAM" id="SSF51735">
    <property type="entry name" value="NAD(P)-binding Rossmann-fold domains"/>
    <property type="match status" value="1"/>
</dbReference>
<dbReference type="InterPro" id="IPR053790">
    <property type="entry name" value="P5CR-like_CS"/>
</dbReference>
<keyword evidence="3 4" id="KW-0560">Oxidoreductase</keyword>
<comment type="function">
    <text evidence="4">Catalyzes the reduction of 1-pyrroline-5-carboxylate (PCA) to L-proline.</text>
</comment>
<dbReference type="SUPFAM" id="SSF48179">
    <property type="entry name" value="6-phosphogluconate dehydrogenase C-terminal domain-like"/>
    <property type="match status" value="1"/>
</dbReference>
<protein>
    <recommendedName>
        <fullName evidence="4 5">Pyrroline-5-carboxylate reductase</fullName>
        <shortName evidence="4">P5C reductase</shortName>
        <shortName evidence="4">P5CR</shortName>
        <ecNumber evidence="4 5">1.5.1.2</ecNumber>
    </recommendedName>
    <alternativeName>
        <fullName evidence="4">PCA reductase</fullName>
    </alternativeName>
</protein>
<evidence type="ECO:0000313" key="9">
    <source>
        <dbReference type="EMBL" id="MDU0354163.1"/>
    </source>
</evidence>
<evidence type="ECO:0000256" key="6">
    <source>
        <dbReference type="RuleBase" id="RU003903"/>
    </source>
</evidence>
<comment type="caution">
    <text evidence="9">The sequence shown here is derived from an EMBL/GenBank/DDBJ whole genome shotgun (WGS) entry which is preliminary data.</text>
</comment>
<dbReference type="RefSeq" id="WP_316025782.1">
    <property type="nucleotide sequence ID" value="NZ_JAWDIO010000002.1"/>
</dbReference>
<feature type="domain" description="Pyrroline-5-carboxylate reductase dimerisation" evidence="8">
    <location>
        <begin position="164"/>
        <end position="269"/>
    </location>
</feature>
<keyword evidence="2 4" id="KW-0521">NADP</keyword>
<dbReference type="InterPro" id="IPR008927">
    <property type="entry name" value="6-PGluconate_DH-like_C_sf"/>
</dbReference>
<organism evidence="9 10">
    <name type="scientific">Paraglaciecola aquimarina</name>
    <dbReference type="NCBI Taxonomy" id="1235557"/>
    <lineage>
        <taxon>Bacteria</taxon>
        <taxon>Pseudomonadati</taxon>
        <taxon>Pseudomonadota</taxon>
        <taxon>Gammaproteobacteria</taxon>
        <taxon>Alteromonadales</taxon>
        <taxon>Alteromonadaceae</taxon>
        <taxon>Paraglaciecola</taxon>
    </lineage>
</organism>
<comment type="catalytic activity">
    <reaction evidence="4">
        <text>L-proline + NAD(+) = (S)-1-pyrroline-5-carboxylate + NADH + 2 H(+)</text>
        <dbReference type="Rhea" id="RHEA:14105"/>
        <dbReference type="ChEBI" id="CHEBI:15378"/>
        <dbReference type="ChEBI" id="CHEBI:17388"/>
        <dbReference type="ChEBI" id="CHEBI:57540"/>
        <dbReference type="ChEBI" id="CHEBI:57945"/>
        <dbReference type="ChEBI" id="CHEBI:60039"/>
        <dbReference type="EC" id="1.5.1.2"/>
    </reaction>
</comment>
<dbReference type="InterPro" id="IPR029036">
    <property type="entry name" value="P5CR_dimer"/>
</dbReference>
<evidence type="ECO:0000256" key="5">
    <source>
        <dbReference type="NCBIfam" id="TIGR00112"/>
    </source>
</evidence>
<evidence type="ECO:0000256" key="4">
    <source>
        <dbReference type="HAMAP-Rule" id="MF_01925"/>
    </source>
</evidence>
<dbReference type="Gene3D" id="1.10.3730.10">
    <property type="entry name" value="ProC C-terminal domain-like"/>
    <property type="match status" value="1"/>
</dbReference>
<proteinExistence type="inferred from homology"/>
<accession>A0ABU3SVW3</accession>
<dbReference type="HAMAP" id="MF_01925">
    <property type="entry name" value="P5C_reductase"/>
    <property type="match status" value="1"/>
</dbReference>
<evidence type="ECO:0000259" key="7">
    <source>
        <dbReference type="Pfam" id="PF03807"/>
    </source>
</evidence>
<dbReference type="Proteomes" id="UP001247805">
    <property type="component" value="Unassembled WGS sequence"/>
</dbReference>
<dbReference type="InterPro" id="IPR028939">
    <property type="entry name" value="P5C_Rdtase_cat_N"/>
</dbReference>
<feature type="domain" description="Pyrroline-5-carboxylate reductase catalytic N-terminal" evidence="7">
    <location>
        <begin position="5"/>
        <end position="100"/>
    </location>
</feature>
<dbReference type="Pfam" id="PF03807">
    <property type="entry name" value="F420_oxidored"/>
    <property type="match status" value="1"/>
</dbReference>
<comment type="pathway">
    <text evidence="4 6">Amino-acid biosynthesis; L-proline biosynthesis; L-proline from L-glutamate 5-semialdehyde: step 1/1.</text>
</comment>
<dbReference type="Gene3D" id="3.40.50.720">
    <property type="entry name" value="NAD(P)-binding Rossmann-like Domain"/>
    <property type="match status" value="1"/>
</dbReference>
<dbReference type="NCBIfam" id="TIGR00112">
    <property type="entry name" value="proC"/>
    <property type="match status" value="1"/>
</dbReference>
<dbReference type="Pfam" id="PF14748">
    <property type="entry name" value="P5CR_dimer"/>
    <property type="match status" value="1"/>
</dbReference>
<dbReference type="PANTHER" id="PTHR11645">
    <property type="entry name" value="PYRROLINE-5-CARBOXYLATE REDUCTASE"/>
    <property type="match status" value="1"/>
</dbReference>
<keyword evidence="4 6" id="KW-0028">Amino-acid biosynthesis</keyword>
<comment type="similarity">
    <text evidence="1 4 6">Belongs to the pyrroline-5-carboxylate reductase family.</text>
</comment>
<evidence type="ECO:0000313" key="10">
    <source>
        <dbReference type="Proteomes" id="UP001247805"/>
    </source>
</evidence>
<keyword evidence="4" id="KW-0963">Cytoplasm</keyword>
<comment type="subcellular location">
    <subcellularLocation>
        <location evidence="4">Cytoplasm</location>
    </subcellularLocation>
</comment>
<keyword evidence="4 6" id="KW-0641">Proline biosynthesis</keyword>
<sequence>MQQRKIAFIGAGNMTRSIISGLVANGYPAELIMASNPSIGKLEALHSDFAIQTTQDNNLALEFAEVVVLAVKPQLMEQVCAALAKHQPLAGKLFVSIAAGLPTARLQQMLQGHETIIRTMPNTPSALGKGMTGLFAEPMIQAADKQFAGDLMAQVGEIAWVDKESLIDSVIAAAGSSPAYFFLFLEAMQKEAEQQGFDHHTARLLVQQAMLGAAEMVCHNPQLELSALRTQVTSKGGTTAKAIESFQQQGLEKVVATAMQAAVKRAEEMANLF</sequence>
<dbReference type="PROSITE" id="PS00521">
    <property type="entry name" value="P5CR"/>
    <property type="match status" value="1"/>
</dbReference>
<name>A0ABU3SVW3_9ALTE</name>
<evidence type="ECO:0000256" key="1">
    <source>
        <dbReference type="ARBA" id="ARBA00005525"/>
    </source>
</evidence>
<dbReference type="PIRSF" id="PIRSF000193">
    <property type="entry name" value="Pyrrol-5-carb_rd"/>
    <property type="match status" value="1"/>
</dbReference>
<keyword evidence="10" id="KW-1185">Reference proteome</keyword>
<dbReference type="InterPro" id="IPR000304">
    <property type="entry name" value="Pyrroline-COOH_reductase"/>
</dbReference>
<gene>
    <name evidence="4 9" type="primary">proC</name>
    <name evidence="9" type="ORF">RS130_09640</name>
</gene>
<evidence type="ECO:0000259" key="8">
    <source>
        <dbReference type="Pfam" id="PF14748"/>
    </source>
</evidence>
<dbReference type="EC" id="1.5.1.2" evidence="4 5"/>
<dbReference type="InterPro" id="IPR036291">
    <property type="entry name" value="NAD(P)-bd_dom_sf"/>
</dbReference>
<dbReference type="EMBL" id="JAWDIO010000002">
    <property type="protein sequence ID" value="MDU0354163.1"/>
    <property type="molecule type" value="Genomic_DNA"/>
</dbReference>
<evidence type="ECO:0000256" key="2">
    <source>
        <dbReference type="ARBA" id="ARBA00022857"/>
    </source>
</evidence>
<dbReference type="PANTHER" id="PTHR11645:SF0">
    <property type="entry name" value="PYRROLINE-5-CARBOXYLATE REDUCTASE 3"/>
    <property type="match status" value="1"/>
</dbReference>
<comment type="catalytic activity">
    <reaction evidence="4 6">
        <text>L-proline + NADP(+) = (S)-1-pyrroline-5-carboxylate + NADPH + 2 H(+)</text>
        <dbReference type="Rhea" id="RHEA:14109"/>
        <dbReference type="ChEBI" id="CHEBI:15378"/>
        <dbReference type="ChEBI" id="CHEBI:17388"/>
        <dbReference type="ChEBI" id="CHEBI:57783"/>
        <dbReference type="ChEBI" id="CHEBI:58349"/>
        <dbReference type="ChEBI" id="CHEBI:60039"/>
        <dbReference type="EC" id="1.5.1.2"/>
    </reaction>
</comment>